<dbReference type="Proteomes" id="UP000709295">
    <property type="component" value="Unassembled WGS sequence"/>
</dbReference>
<evidence type="ECO:0000313" key="1">
    <source>
        <dbReference type="EMBL" id="KAG6956368.1"/>
    </source>
</evidence>
<dbReference type="EMBL" id="JAENGY010000804">
    <property type="protein sequence ID" value="KAG6956368.1"/>
    <property type="molecule type" value="Genomic_DNA"/>
</dbReference>
<accession>A0A8J5ICM7</accession>
<name>A0A8J5ICM7_9STRA</name>
<keyword evidence="2" id="KW-1185">Reference proteome</keyword>
<protein>
    <submittedName>
        <fullName evidence="1">Uncharacterized protein</fullName>
    </submittedName>
</protein>
<sequence>MTATPERPRSGPKRRRPSYLVRQDEVKRLQTQLQVLQRQLKRLQARPRSARAHILDVVGANNSLRDVIHDQQLAVAGARSMLAGMQERQTGSPLCWHIHLPREWWERRQVLLSLKSDMITRGCQYVVARSQHLDLMKPQLMDHRFEDAEGNFCCERFEFFHFTGVQSIKQVFEAIKYFMLNMEITISEALGHTTVREDYDTVDDGASLWNYRLLSTDSHGITSEVNKAVLTEFFDESVQMGGEPCAVVVTDSIDVDDLYPYNPHERRAMLTPWFASRQCVPLTEDLSMVNRERSPSRKDNPRPKKRVPTYVVRKEEARALREEVQSLHEQLAALQDATDHADIQLITAKNQMMREWLHTQELAIASTSAMLFNHLSNQPDNPIKAHIHLPKQWAARRETLVNMKDDKFRQCHAYLAARSRNLDMTKDHFCSEQYEDADGNLIWQPFDVTHFRGVKSLKQVYDALVFFMFNLEISISETVGDITVREDYDSVDNGAYISNHRFVSNHEFVTSEVNTVSFAQYFEGPNPFESSSCAMLATDTVDEDDLHPYNSLEFIRRDVSAAVVLTEERRSNPRRNSSDWSQAESEGEGECVVVMRRIAFMKIHNPGFEAPENALIDMSERITQWPKVMIQTIRDVIDSQ</sequence>
<evidence type="ECO:0000313" key="2">
    <source>
        <dbReference type="Proteomes" id="UP000709295"/>
    </source>
</evidence>
<gene>
    <name evidence="1" type="ORF">JG688_00011454</name>
</gene>
<proteinExistence type="predicted"/>
<dbReference type="AlphaFoldDB" id="A0A8J5ICM7"/>
<comment type="caution">
    <text evidence="1">The sequence shown here is derived from an EMBL/GenBank/DDBJ whole genome shotgun (WGS) entry which is preliminary data.</text>
</comment>
<organism evidence="1 2">
    <name type="scientific">Phytophthora aleatoria</name>
    <dbReference type="NCBI Taxonomy" id="2496075"/>
    <lineage>
        <taxon>Eukaryota</taxon>
        <taxon>Sar</taxon>
        <taxon>Stramenopiles</taxon>
        <taxon>Oomycota</taxon>
        <taxon>Peronosporomycetes</taxon>
        <taxon>Peronosporales</taxon>
        <taxon>Peronosporaceae</taxon>
        <taxon>Phytophthora</taxon>
    </lineage>
</organism>
<reference evidence="1" key="1">
    <citation type="submission" date="2021-01" db="EMBL/GenBank/DDBJ databases">
        <title>Phytophthora aleatoria, a newly-described species from Pinus radiata is distinct from Phytophthora cactorum isolates based on comparative genomics.</title>
        <authorList>
            <person name="Mcdougal R."/>
            <person name="Panda P."/>
            <person name="Williams N."/>
            <person name="Studholme D.J."/>
        </authorList>
    </citation>
    <scope>NUCLEOTIDE SEQUENCE</scope>
    <source>
        <strain evidence="1">NZFS 4037</strain>
    </source>
</reference>